<reference evidence="2 3" key="1">
    <citation type="submission" date="2023-07" db="EMBL/GenBank/DDBJ databases">
        <title>Genomic Encyclopedia of Type Strains, Phase IV (KMG-IV): sequencing the most valuable type-strain genomes for metagenomic binning, comparative biology and taxonomic classification.</title>
        <authorList>
            <person name="Goeker M."/>
        </authorList>
    </citation>
    <scope>NUCLEOTIDE SEQUENCE [LARGE SCALE GENOMIC DNA]</scope>
    <source>
        <strain evidence="2 3">DSM 15049</strain>
    </source>
</reference>
<accession>A0ABU0N3J3</accession>
<keyword evidence="1" id="KW-0812">Transmembrane</keyword>
<keyword evidence="1" id="KW-1133">Transmembrane helix</keyword>
<keyword evidence="1" id="KW-0472">Membrane</keyword>
<keyword evidence="3" id="KW-1185">Reference proteome</keyword>
<comment type="caution">
    <text evidence="2">The sequence shown here is derived from an EMBL/GenBank/DDBJ whole genome shotgun (WGS) entry which is preliminary data.</text>
</comment>
<evidence type="ECO:0000256" key="1">
    <source>
        <dbReference type="SAM" id="Phobius"/>
    </source>
</evidence>
<evidence type="ECO:0000313" key="2">
    <source>
        <dbReference type="EMBL" id="MDQ0557464.1"/>
    </source>
</evidence>
<name>A0ABU0N3J3_9FIRM</name>
<feature type="transmembrane region" description="Helical" evidence="1">
    <location>
        <begin position="17"/>
        <end position="36"/>
    </location>
</feature>
<sequence>MHLYIFIDFMQRTDMKLYGVLITSIFISGFLVIGYASTSDKNLNTTQKTTKEVMYESKDNNTKKITEKEAVDLVKKYMKEKNMYIPNFVEIDSKSKDIYTVHAYDVITNEEESHVATSGWFEVNINTGKIKDIMNE</sequence>
<dbReference type="EMBL" id="JAUSWG010000011">
    <property type="protein sequence ID" value="MDQ0557464.1"/>
    <property type="molecule type" value="Genomic_DNA"/>
</dbReference>
<organism evidence="2 3">
    <name type="scientific">Paraclostridium ghonii</name>
    <dbReference type="NCBI Taxonomy" id="29358"/>
    <lineage>
        <taxon>Bacteria</taxon>
        <taxon>Bacillati</taxon>
        <taxon>Bacillota</taxon>
        <taxon>Clostridia</taxon>
        <taxon>Peptostreptococcales</taxon>
        <taxon>Peptostreptococcaceae</taxon>
        <taxon>Paraclostridium</taxon>
    </lineage>
</organism>
<proteinExistence type="predicted"/>
<evidence type="ECO:0000313" key="3">
    <source>
        <dbReference type="Proteomes" id="UP001232584"/>
    </source>
</evidence>
<dbReference type="Proteomes" id="UP001232584">
    <property type="component" value="Unassembled WGS sequence"/>
</dbReference>
<evidence type="ECO:0008006" key="4">
    <source>
        <dbReference type="Google" id="ProtNLM"/>
    </source>
</evidence>
<protein>
    <recommendedName>
        <fullName evidence="4">PepSY domain-containing protein</fullName>
    </recommendedName>
</protein>
<gene>
    <name evidence="2" type="ORF">QOZ92_002593</name>
</gene>